<evidence type="ECO:0000313" key="4">
    <source>
        <dbReference type="EMBL" id="EAS34616.1"/>
    </source>
</evidence>
<accession>A0A0E1RYY7</accession>
<dbReference type="OrthoDB" id="445341at2759"/>
<dbReference type="CDD" id="cd00431">
    <property type="entry name" value="cysteine_hydrolases"/>
    <property type="match status" value="1"/>
</dbReference>
<dbReference type="InParanoid" id="A0A0E1RYY7"/>
<feature type="compositionally biased region" description="Basic residues" evidence="2">
    <location>
        <begin position="309"/>
        <end position="318"/>
    </location>
</feature>
<gene>
    <name evidence="4" type="ORF">CIMG_05640</name>
</gene>
<dbReference type="InterPro" id="IPR005123">
    <property type="entry name" value="Oxoglu/Fe-dep_dioxygenase_dom"/>
</dbReference>
<protein>
    <submittedName>
        <fullName evidence="4">Isochorismatase family protein</fullName>
    </submittedName>
</protein>
<dbReference type="SUPFAM" id="SSF52499">
    <property type="entry name" value="Isochorismatase-like hydrolases"/>
    <property type="match status" value="1"/>
</dbReference>
<dbReference type="Proteomes" id="UP000001261">
    <property type="component" value="Unassembled WGS sequence"/>
</dbReference>
<dbReference type="PANTHER" id="PTHR31212:SF5">
    <property type="entry name" value="ISOCHORISMATASE FAMILY PROTEIN FAMILY (AFU_ORTHOLOGUE AFUA_3G14500)"/>
    <property type="match status" value="1"/>
</dbReference>
<dbReference type="SUPFAM" id="SSF51197">
    <property type="entry name" value="Clavaminate synthase-like"/>
    <property type="match status" value="1"/>
</dbReference>
<dbReference type="InterPro" id="IPR000868">
    <property type="entry name" value="Isochorismatase-like_dom"/>
</dbReference>
<reference evidence="5" key="2">
    <citation type="journal article" date="2010" name="Genome Res.">
        <title>Population genomic sequencing of Coccidioides fungi reveals recent hybridization and transposon control.</title>
        <authorList>
            <person name="Neafsey D.E."/>
            <person name="Barker B.M."/>
            <person name="Sharpton T.J."/>
            <person name="Stajich J.E."/>
            <person name="Park D.J."/>
            <person name="Whiston E."/>
            <person name="Hung C.-Y."/>
            <person name="McMahan C."/>
            <person name="White J."/>
            <person name="Sykes S."/>
            <person name="Heiman D."/>
            <person name="Young S."/>
            <person name="Zeng Q."/>
            <person name="Abouelleil A."/>
            <person name="Aftuck L."/>
            <person name="Bessette D."/>
            <person name="Brown A."/>
            <person name="FitzGerald M."/>
            <person name="Lui A."/>
            <person name="Macdonald J.P."/>
            <person name="Priest M."/>
            <person name="Orbach M.J."/>
            <person name="Galgiani J.N."/>
            <person name="Kirkland T.N."/>
            <person name="Cole G.T."/>
            <person name="Birren B.W."/>
            <person name="Henn M.R."/>
            <person name="Taylor J.W."/>
            <person name="Rounsley S.D."/>
        </authorList>
    </citation>
    <scope>GENOME REANNOTATION</scope>
    <source>
        <strain evidence="5">RS</strain>
    </source>
</reference>
<feature type="region of interest" description="Disordered" evidence="2">
    <location>
        <begin position="284"/>
        <end position="330"/>
    </location>
</feature>
<dbReference type="GO" id="GO:0006307">
    <property type="term" value="P:DNA alkylation repair"/>
    <property type="evidence" value="ECO:0007669"/>
    <property type="project" value="InterPro"/>
</dbReference>
<feature type="domain" description="Fe2OG dioxygenase" evidence="3">
    <location>
        <begin position="418"/>
        <end position="537"/>
    </location>
</feature>
<evidence type="ECO:0000256" key="2">
    <source>
        <dbReference type="SAM" id="MobiDB-lite"/>
    </source>
</evidence>
<dbReference type="InterPro" id="IPR037151">
    <property type="entry name" value="AlkB-like_sf"/>
</dbReference>
<evidence type="ECO:0000259" key="3">
    <source>
        <dbReference type="PROSITE" id="PS51471"/>
    </source>
</evidence>
<dbReference type="Gene3D" id="2.60.120.590">
    <property type="entry name" value="Alpha-ketoglutarate-dependent dioxygenase AlkB-like"/>
    <property type="match status" value="1"/>
</dbReference>
<dbReference type="InterPro" id="IPR027450">
    <property type="entry name" value="AlkB-like"/>
</dbReference>
<dbReference type="InterPro" id="IPR032854">
    <property type="entry name" value="ALKBH3"/>
</dbReference>
<dbReference type="RefSeq" id="XP_001246199.1">
    <property type="nucleotide sequence ID" value="XM_001246198.1"/>
</dbReference>
<dbReference type="KEGG" id="cim:CIMG_05640"/>
<feature type="compositionally biased region" description="Low complexity" evidence="2">
    <location>
        <begin position="288"/>
        <end position="303"/>
    </location>
</feature>
<reference evidence="5" key="1">
    <citation type="journal article" date="2009" name="Genome Res.">
        <title>Comparative genomic analyses of the human fungal pathogens Coccidioides and their relatives.</title>
        <authorList>
            <person name="Sharpton T.J."/>
            <person name="Stajich J.E."/>
            <person name="Rounsley S.D."/>
            <person name="Gardner M.J."/>
            <person name="Wortman J.R."/>
            <person name="Jordar V.S."/>
            <person name="Maiti R."/>
            <person name="Kodira C.D."/>
            <person name="Neafsey D.E."/>
            <person name="Zeng Q."/>
            <person name="Hung C.-Y."/>
            <person name="McMahan C."/>
            <person name="Muszewska A."/>
            <person name="Grynberg M."/>
            <person name="Mandel M.A."/>
            <person name="Kellner E.M."/>
            <person name="Barker B.M."/>
            <person name="Galgiani J.N."/>
            <person name="Orbach M.J."/>
            <person name="Kirkland T.N."/>
            <person name="Cole G.T."/>
            <person name="Henn M.R."/>
            <person name="Birren B.W."/>
            <person name="Taylor J.W."/>
        </authorList>
    </citation>
    <scope>NUCLEOTIDE SEQUENCE [LARGE SCALE GENOMIC DNA]</scope>
    <source>
        <strain evidence="5">RS</strain>
    </source>
</reference>
<dbReference type="GeneID" id="4562924"/>
<dbReference type="CDD" id="cd00299">
    <property type="entry name" value="GST_C_family"/>
    <property type="match status" value="1"/>
</dbReference>
<organism evidence="4 5">
    <name type="scientific">Coccidioides immitis (strain RS)</name>
    <name type="common">Valley fever fungus</name>
    <dbReference type="NCBI Taxonomy" id="246410"/>
    <lineage>
        <taxon>Eukaryota</taxon>
        <taxon>Fungi</taxon>
        <taxon>Dikarya</taxon>
        <taxon>Ascomycota</taxon>
        <taxon>Pezizomycotina</taxon>
        <taxon>Eurotiomycetes</taxon>
        <taxon>Eurotiomycetidae</taxon>
        <taxon>Onygenales</taxon>
        <taxon>Onygenaceae</taxon>
        <taxon>Coccidioides</taxon>
    </lineage>
</organism>
<dbReference type="Pfam" id="PF00857">
    <property type="entry name" value="Isochorismatase"/>
    <property type="match status" value="1"/>
</dbReference>
<dbReference type="VEuPathDB" id="FungiDB:CIMG_05640"/>
<feature type="region of interest" description="Disordered" evidence="2">
    <location>
        <begin position="222"/>
        <end position="266"/>
    </location>
</feature>
<dbReference type="PANTHER" id="PTHR31212">
    <property type="entry name" value="ALPHA-KETOGLUTARATE-DEPENDENT DIOXYGENASE ALKB HOMOLOG 3"/>
    <property type="match status" value="1"/>
</dbReference>
<dbReference type="GO" id="GO:0051213">
    <property type="term" value="F:dioxygenase activity"/>
    <property type="evidence" value="ECO:0007669"/>
    <property type="project" value="InterPro"/>
</dbReference>
<dbReference type="STRING" id="246410.A0A0E1RYY7"/>
<dbReference type="PROSITE" id="PS51471">
    <property type="entry name" value="FE2OG_OXY"/>
    <property type="match status" value="1"/>
</dbReference>
<sequence>MLPPDFFQNIPQISTRRALLVLDLQNDFVSPDGALFVPNTPEFLARIPDLASHFRSSGKVIWVQTLFTRPRDIFSPAAGGDVALVSSDSSSDPEAFLAEHQQHANPCCLPDSAGAQFPPAILSAIDSRADTVLVKSDYSAFQSPNVLLSFRSQFITEIYICGALSNVSVYATALDAVRNGFTVTLVEDCLGFRRFSKHRDARRRMTELLGVYTVNSAELLREGEGEGEMGPLRPDLPAETTTTTTTKEGIAPSQTIEVDDAEPPSPLLSRALRRLRTDEDDDAHINVDQNQNQNQNQDRNPPRSYSHTTRARPARRQRTSAVPTLGPGDTIGSGDSKVIYDLPLPENSFRKLRDEVNWQKMYHMSGQVPRLVAVQGAVQSDGSIPIYRHPADESPPLLPFTATVDAIREIVEKHLGHPLNHVLIQLYRSGEDRISEHSDKTLDIVRGSSICNVSLGAQRVMTLRTKASATPRSESGDAGRQSQRVPLPHNSLFILGETSNMKWLHGIRQDKRPESTKGPEELAFNGERISLTFRHIGTFINPELDTIWGQGARSKTQDNAGKIIHGEASETERLIHAFGQENQQTVFDWDAHYGEGFDVVNFVTVTNSAKVVLTGDEVSNLQVLLCLVENGIRYDVLQSASDLPPSVRETLDPSPGDDVPIYLDSDDKTCISGSINILTHIGTHRRAQDTPDPSIPINDSGPQDRLERAGKLLDAWRTIVSRPPSPSTEDLLVSLEPLTPHLDFVASFLPAGQTYISAPITFGIDDCAFWPVLRSIALDNKGKMLLDRYPALVGYYWKVGRRACVKSVLEEMKARV</sequence>
<evidence type="ECO:0000256" key="1">
    <source>
        <dbReference type="ARBA" id="ARBA00006336"/>
    </source>
</evidence>
<dbReference type="Pfam" id="PF13532">
    <property type="entry name" value="2OG-FeII_Oxy_2"/>
    <property type="match status" value="1"/>
</dbReference>
<dbReference type="Gene3D" id="3.40.50.850">
    <property type="entry name" value="Isochorismatase-like"/>
    <property type="match status" value="1"/>
</dbReference>
<proteinExistence type="inferred from homology"/>
<dbReference type="OMA" id="KMYHLSG"/>
<keyword evidence="5" id="KW-1185">Reference proteome</keyword>
<comment type="similarity">
    <text evidence="1">Belongs to the isochorismatase family.</text>
</comment>
<evidence type="ECO:0000313" key="5">
    <source>
        <dbReference type="Proteomes" id="UP000001261"/>
    </source>
</evidence>
<dbReference type="EMBL" id="GG704914">
    <property type="protein sequence ID" value="EAS34616.1"/>
    <property type="molecule type" value="Genomic_DNA"/>
</dbReference>
<name>A0A0E1RYY7_COCIM</name>
<dbReference type="InterPro" id="IPR036380">
    <property type="entry name" value="Isochorismatase-like_sf"/>
</dbReference>
<dbReference type="AlphaFoldDB" id="A0A0E1RYY7"/>